<dbReference type="EMBL" id="CAJNOQ010000215">
    <property type="protein sequence ID" value="CAF0773417.1"/>
    <property type="molecule type" value="Genomic_DNA"/>
</dbReference>
<dbReference type="Pfam" id="PF03311">
    <property type="entry name" value="Cornichon"/>
    <property type="match status" value="1"/>
</dbReference>
<dbReference type="GO" id="GO:0005739">
    <property type="term" value="C:mitochondrion"/>
    <property type="evidence" value="ECO:0007669"/>
    <property type="project" value="TreeGrafter"/>
</dbReference>
<dbReference type="Gene3D" id="3.40.50.12230">
    <property type="match status" value="1"/>
</dbReference>
<keyword evidence="1" id="KW-1133">Transmembrane helix</keyword>
<sequence length="404" mass="47160">MNVRQCCEKLNRMFLPEVFLHLLLTILFVFNGNWFVFLLNVPMDMWSVYKYFKRQKSPGQLGYYDPLEINNNRKIKSHMQELLIRLAFYLISFFVYLFFMLIERCIFKRILNDTNFRTWFHLIKNRYNRSLSSFTQLNVAFFGSDRFSSHILEHLYQLTTSGKKINRLEIVTSSSQKNMVQHCAIKHNINTHLWPNIDLLKGFDIGILASFGHLLPRKVIEAFPLGIVNIHPSLLPRWRGSSPLAYTIAAGDKIGGVSLMDIRPKHFDIGPVLLQKEINLSHDITLSQLLTLTANTGYQFLEDPLYYRDNAEQQATTGITYDLKLPPDNDVSPGTAVYNKTTNTIYIRCMDGWVGFEKFIRRKPMSAKDFYNGYLSKVKPFIFESQKNPIFDHIDKRRIPDECV</sequence>
<dbReference type="Proteomes" id="UP000681722">
    <property type="component" value="Unassembled WGS sequence"/>
</dbReference>
<feature type="transmembrane region" description="Helical" evidence="1">
    <location>
        <begin position="18"/>
        <end position="41"/>
    </location>
</feature>
<dbReference type="EMBL" id="CAJOBC010000215">
    <property type="protein sequence ID" value="CAF3555770.1"/>
    <property type="molecule type" value="Genomic_DNA"/>
</dbReference>
<keyword evidence="1" id="KW-0472">Membrane</keyword>
<proteinExistence type="predicted"/>
<evidence type="ECO:0000313" key="4">
    <source>
        <dbReference type="EMBL" id="CAF3555770.1"/>
    </source>
</evidence>
<name>A0A813QXN1_9BILA</name>
<dbReference type="OrthoDB" id="10268103at2759"/>
<protein>
    <recommendedName>
        <fullName evidence="2">Formyl transferase N-terminal domain-containing protein</fullName>
    </recommendedName>
</protein>
<dbReference type="InterPro" id="IPR002376">
    <property type="entry name" value="Formyl_transf_N"/>
</dbReference>
<evidence type="ECO:0000313" key="3">
    <source>
        <dbReference type="EMBL" id="CAF0773417.1"/>
    </source>
</evidence>
<dbReference type="PANTHER" id="PTHR11138:SF5">
    <property type="entry name" value="METHIONYL-TRNA FORMYLTRANSFERASE, MITOCHONDRIAL"/>
    <property type="match status" value="1"/>
</dbReference>
<keyword evidence="5" id="KW-1185">Reference proteome</keyword>
<feature type="transmembrane region" description="Helical" evidence="1">
    <location>
        <begin position="82"/>
        <end position="102"/>
    </location>
</feature>
<comment type="caution">
    <text evidence="3">The sequence shown here is derived from an EMBL/GenBank/DDBJ whole genome shotgun (WGS) entry which is preliminary data.</text>
</comment>
<dbReference type="InterPro" id="IPR003377">
    <property type="entry name" value="Cornichon"/>
</dbReference>
<dbReference type="Proteomes" id="UP000663829">
    <property type="component" value="Unassembled WGS sequence"/>
</dbReference>
<evidence type="ECO:0000256" key="1">
    <source>
        <dbReference type="SAM" id="Phobius"/>
    </source>
</evidence>
<dbReference type="GO" id="GO:0016192">
    <property type="term" value="P:vesicle-mediated transport"/>
    <property type="evidence" value="ECO:0007669"/>
    <property type="project" value="InterPro"/>
</dbReference>
<dbReference type="Pfam" id="PF00551">
    <property type="entry name" value="Formyl_trans_N"/>
    <property type="match status" value="1"/>
</dbReference>
<gene>
    <name evidence="3" type="ORF">GPM918_LOCUS2056</name>
    <name evidence="4" type="ORF">SRO942_LOCUS2056</name>
</gene>
<dbReference type="SUPFAM" id="SSF53328">
    <property type="entry name" value="Formyltransferase"/>
    <property type="match status" value="1"/>
</dbReference>
<organism evidence="3 5">
    <name type="scientific">Didymodactylos carnosus</name>
    <dbReference type="NCBI Taxonomy" id="1234261"/>
    <lineage>
        <taxon>Eukaryota</taxon>
        <taxon>Metazoa</taxon>
        <taxon>Spiralia</taxon>
        <taxon>Gnathifera</taxon>
        <taxon>Rotifera</taxon>
        <taxon>Eurotatoria</taxon>
        <taxon>Bdelloidea</taxon>
        <taxon>Philodinida</taxon>
        <taxon>Philodinidae</taxon>
        <taxon>Didymodactylos</taxon>
    </lineage>
</organism>
<dbReference type="PANTHER" id="PTHR11138">
    <property type="entry name" value="METHIONYL-TRNA FORMYLTRANSFERASE"/>
    <property type="match status" value="1"/>
</dbReference>
<keyword evidence="1" id="KW-0812">Transmembrane</keyword>
<evidence type="ECO:0000259" key="2">
    <source>
        <dbReference type="Pfam" id="PF00551"/>
    </source>
</evidence>
<feature type="domain" description="Formyl transferase N-terminal" evidence="2">
    <location>
        <begin position="203"/>
        <end position="299"/>
    </location>
</feature>
<dbReference type="InterPro" id="IPR036477">
    <property type="entry name" value="Formyl_transf_N_sf"/>
</dbReference>
<dbReference type="SMART" id="SM01398">
    <property type="entry name" value="Cornichon"/>
    <property type="match status" value="1"/>
</dbReference>
<evidence type="ECO:0000313" key="5">
    <source>
        <dbReference type="Proteomes" id="UP000663829"/>
    </source>
</evidence>
<dbReference type="AlphaFoldDB" id="A0A813QXN1"/>
<reference evidence="3" key="1">
    <citation type="submission" date="2021-02" db="EMBL/GenBank/DDBJ databases">
        <authorList>
            <person name="Nowell W R."/>
        </authorList>
    </citation>
    <scope>NUCLEOTIDE SEQUENCE</scope>
</reference>
<dbReference type="GO" id="GO:0004479">
    <property type="term" value="F:methionyl-tRNA formyltransferase activity"/>
    <property type="evidence" value="ECO:0007669"/>
    <property type="project" value="TreeGrafter"/>
</dbReference>
<accession>A0A813QXN1</accession>